<proteinExistence type="predicted"/>
<dbReference type="EMBL" id="AYRZ02000006">
    <property type="protein sequence ID" value="PHT79429.1"/>
    <property type="molecule type" value="Genomic_DNA"/>
</dbReference>
<sequence>MPLRYLQETNARKAEAWAAVERSLNSRLQEAEAKAATSEERNDLLMNACLKSMFLRLSCLRAEQTRLTKSLDRERHRAAENRQEYLALKEEAETNEGRVNQLEEEIKELRRKHKQELQEAITHQELLRQKSVPVHPDGEGREILCRINACLSLSSTNVSQELEREKAARLDQERESRSLTRRLSSASSLSSMEESYFLQASLDSSDNLSERRNALEGNMSPYFMKSMTPALRQKEGELASYMSRLASMEAIRDSLAEDLVKMTAELEELRADIIDMKEMYREQIQVLSSSMSTT</sequence>
<dbReference type="PANTHER" id="PTHR47347">
    <property type="entry name" value="GOLGIN CANDIDATE 5"/>
    <property type="match status" value="1"/>
</dbReference>
<keyword evidence="3" id="KW-1185">Reference proteome</keyword>
<feature type="coiled-coil region" evidence="1">
    <location>
        <begin position="21"/>
        <end position="126"/>
    </location>
</feature>
<dbReference type="PANTHER" id="PTHR47347:SF2">
    <property type="entry name" value="GOLGIN CANDIDATE 5"/>
    <property type="match status" value="1"/>
</dbReference>
<accession>A0A2G2ZBS9</accession>
<name>A0A2G2ZBS9_CAPAN</name>
<evidence type="ECO:0000313" key="3">
    <source>
        <dbReference type="Proteomes" id="UP000222542"/>
    </source>
</evidence>
<comment type="caution">
    <text evidence="2">The sequence shown here is derived from an EMBL/GenBank/DDBJ whole genome shotgun (WGS) entry which is preliminary data.</text>
</comment>
<keyword evidence="1" id="KW-0175">Coiled coil</keyword>
<reference evidence="2 3" key="1">
    <citation type="journal article" date="2014" name="Nat. Genet.">
        <title>Genome sequence of the hot pepper provides insights into the evolution of pungency in Capsicum species.</title>
        <authorList>
            <person name="Kim S."/>
            <person name="Park M."/>
            <person name="Yeom S.I."/>
            <person name="Kim Y.M."/>
            <person name="Lee J.M."/>
            <person name="Lee H.A."/>
            <person name="Seo E."/>
            <person name="Choi J."/>
            <person name="Cheong K."/>
            <person name="Kim K.T."/>
            <person name="Jung K."/>
            <person name="Lee G.W."/>
            <person name="Oh S.K."/>
            <person name="Bae C."/>
            <person name="Kim S.B."/>
            <person name="Lee H.Y."/>
            <person name="Kim S.Y."/>
            <person name="Kim M.S."/>
            <person name="Kang B.C."/>
            <person name="Jo Y.D."/>
            <person name="Yang H.B."/>
            <person name="Jeong H.J."/>
            <person name="Kang W.H."/>
            <person name="Kwon J.K."/>
            <person name="Shin C."/>
            <person name="Lim J.Y."/>
            <person name="Park J.H."/>
            <person name="Huh J.H."/>
            <person name="Kim J.S."/>
            <person name="Kim B.D."/>
            <person name="Cohen O."/>
            <person name="Paran I."/>
            <person name="Suh M.C."/>
            <person name="Lee S.B."/>
            <person name="Kim Y.K."/>
            <person name="Shin Y."/>
            <person name="Noh S.J."/>
            <person name="Park J."/>
            <person name="Seo Y.S."/>
            <person name="Kwon S.Y."/>
            <person name="Kim H.A."/>
            <person name="Park J.M."/>
            <person name="Kim H.J."/>
            <person name="Choi S.B."/>
            <person name="Bosland P.W."/>
            <person name="Reeves G."/>
            <person name="Jo S.H."/>
            <person name="Lee B.W."/>
            <person name="Cho H.T."/>
            <person name="Choi H.S."/>
            <person name="Lee M.S."/>
            <person name="Yu Y."/>
            <person name="Do Choi Y."/>
            <person name="Park B.S."/>
            <person name="van Deynze A."/>
            <person name="Ashrafi H."/>
            <person name="Hill T."/>
            <person name="Kim W.T."/>
            <person name="Pai H.S."/>
            <person name="Ahn H.K."/>
            <person name="Yeam I."/>
            <person name="Giovannoni J.J."/>
            <person name="Rose J.K."/>
            <person name="Sorensen I."/>
            <person name="Lee S.J."/>
            <person name="Kim R.W."/>
            <person name="Choi I.Y."/>
            <person name="Choi B.S."/>
            <person name="Lim J.S."/>
            <person name="Lee Y.H."/>
            <person name="Choi D."/>
        </authorList>
    </citation>
    <scope>NUCLEOTIDE SEQUENCE [LARGE SCALE GENOMIC DNA]</scope>
    <source>
        <strain evidence="3">cv. CM334</strain>
    </source>
</reference>
<reference evidence="2 3" key="2">
    <citation type="journal article" date="2017" name="Genome Biol.">
        <title>New reference genome sequences of hot pepper reveal the massive evolution of plant disease-resistance genes by retroduplication.</title>
        <authorList>
            <person name="Kim S."/>
            <person name="Park J."/>
            <person name="Yeom S.I."/>
            <person name="Kim Y.M."/>
            <person name="Seo E."/>
            <person name="Kim K.T."/>
            <person name="Kim M.S."/>
            <person name="Lee J.M."/>
            <person name="Cheong K."/>
            <person name="Shin H.S."/>
            <person name="Kim S.B."/>
            <person name="Han K."/>
            <person name="Lee J."/>
            <person name="Park M."/>
            <person name="Lee H.A."/>
            <person name="Lee H.Y."/>
            <person name="Lee Y."/>
            <person name="Oh S."/>
            <person name="Lee J.H."/>
            <person name="Choi E."/>
            <person name="Choi E."/>
            <person name="Lee S.E."/>
            <person name="Jeon J."/>
            <person name="Kim H."/>
            <person name="Choi G."/>
            <person name="Song H."/>
            <person name="Lee J."/>
            <person name="Lee S.C."/>
            <person name="Kwon J.K."/>
            <person name="Lee H.Y."/>
            <person name="Koo N."/>
            <person name="Hong Y."/>
            <person name="Kim R.W."/>
            <person name="Kang W.H."/>
            <person name="Huh J.H."/>
            <person name="Kang B.C."/>
            <person name="Yang T.J."/>
            <person name="Lee Y.H."/>
            <person name="Bennetzen J.L."/>
            <person name="Choi D."/>
        </authorList>
    </citation>
    <scope>NUCLEOTIDE SEQUENCE [LARGE SCALE GENOMIC DNA]</scope>
    <source>
        <strain evidence="3">cv. CM334</strain>
    </source>
</reference>
<dbReference type="AlphaFoldDB" id="A0A2G2ZBS9"/>
<dbReference type="Proteomes" id="UP000222542">
    <property type="component" value="Unassembled WGS sequence"/>
</dbReference>
<evidence type="ECO:0000313" key="2">
    <source>
        <dbReference type="EMBL" id="PHT79429.1"/>
    </source>
</evidence>
<dbReference type="STRING" id="4072.A0A2G2ZBS9"/>
<dbReference type="Gramene" id="PHT79429">
    <property type="protein sequence ID" value="PHT79429"/>
    <property type="gene ID" value="T459_17481"/>
</dbReference>
<organism evidence="2 3">
    <name type="scientific">Capsicum annuum</name>
    <name type="common">Capsicum pepper</name>
    <dbReference type="NCBI Taxonomy" id="4072"/>
    <lineage>
        <taxon>Eukaryota</taxon>
        <taxon>Viridiplantae</taxon>
        <taxon>Streptophyta</taxon>
        <taxon>Embryophyta</taxon>
        <taxon>Tracheophyta</taxon>
        <taxon>Spermatophyta</taxon>
        <taxon>Magnoliopsida</taxon>
        <taxon>eudicotyledons</taxon>
        <taxon>Gunneridae</taxon>
        <taxon>Pentapetalae</taxon>
        <taxon>asterids</taxon>
        <taxon>lamiids</taxon>
        <taxon>Solanales</taxon>
        <taxon>Solanaceae</taxon>
        <taxon>Solanoideae</taxon>
        <taxon>Capsiceae</taxon>
        <taxon>Capsicum</taxon>
    </lineage>
</organism>
<evidence type="ECO:0000256" key="1">
    <source>
        <dbReference type="SAM" id="Coils"/>
    </source>
</evidence>
<dbReference type="OMA" id="CRINACL"/>
<gene>
    <name evidence="2" type="ORF">T459_17481</name>
</gene>
<feature type="coiled-coil region" evidence="1">
    <location>
        <begin position="252"/>
        <end position="279"/>
    </location>
</feature>
<protein>
    <submittedName>
        <fullName evidence="2">Golgin candidate 5</fullName>
    </submittedName>
</protein>